<sequence>MGEQAHASEAIRARIEHIYPSLRPAERAVAQYLHDHADAAELTVHQLAQATHSSEPTVIRLSRKLGFSGYRELRYVLRHPAAEHHPPFDPLEGFDLNPWDQLEDIPGKAVGGARSMLDDLLASLDRPSLRKAVGMLATAGLIDIIGVENSIVPATDLCTKLSYLGLHCRIATDAYLQQINAGHLTDQDVAIAFSYSGSSRDTIKALQLAKSQGTHTIAVTNASNAPIRNWADITLLAGSGERTIYGNAIFSRISHIALVDMLYMGVILSDYGRFAARLDRSGRYIQDRGFTA</sequence>
<evidence type="ECO:0000256" key="1">
    <source>
        <dbReference type="ARBA" id="ARBA00023015"/>
    </source>
</evidence>
<dbReference type="GO" id="GO:0003700">
    <property type="term" value="F:DNA-binding transcription factor activity"/>
    <property type="evidence" value="ECO:0007669"/>
    <property type="project" value="InterPro"/>
</dbReference>
<dbReference type="GO" id="GO:1901135">
    <property type="term" value="P:carbohydrate derivative metabolic process"/>
    <property type="evidence" value="ECO:0007669"/>
    <property type="project" value="InterPro"/>
</dbReference>
<dbReference type="PANTHER" id="PTHR30514">
    <property type="entry name" value="GLUCOKINASE"/>
    <property type="match status" value="1"/>
</dbReference>
<dbReference type="PANTHER" id="PTHR30514:SF1">
    <property type="entry name" value="HTH-TYPE TRANSCRIPTIONAL REGULATOR HEXR-RELATED"/>
    <property type="match status" value="1"/>
</dbReference>
<evidence type="ECO:0000256" key="2">
    <source>
        <dbReference type="ARBA" id="ARBA00023125"/>
    </source>
</evidence>
<keyword evidence="7" id="KW-1185">Reference proteome</keyword>
<dbReference type="InterPro" id="IPR047640">
    <property type="entry name" value="RpiR-like"/>
</dbReference>
<name>A0A6A2V9Y2_9BIFI</name>
<evidence type="ECO:0000256" key="3">
    <source>
        <dbReference type="ARBA" id="ARBA00023163"/>
    </source>
</evidence>
<dbReference type="InterPro" id="IPR000281">
    <property type="entry name" value="HTH_RpiR"/>
</dbReference>
<dbReference type="AlphaFoldDB" id="A0A6A2V9Y2"/>
<feature type="domain" description="HTH rpiR-type" evidence="4">
    <location>
        <begin position="9"/>
        <end position="84"/>
    </location>
</feature>
<dbReference type="SUPFAM" id="SSF46689">
    <property type="entry name" value="Homeodomain-like"/>
    <property type="match status" value="1"/>
</dbReference>
<dbReference type="SUPFAM" id="SSF53697">
    <property type="entry name" value="SIS domain"/>
    <property type="match status" value="1"/>
</dbReference>
<dbReference type="InterPro" id="IPR009057">
    <property type="entry name" value="Homeodomain-like_sf"/>
</dbReference>
<dbReference type="EMBL" id="WBSO01000002">
    <property type="protein sequence ID" value="KAB8300671.1"/>
    <property type="molecule type" value="Genomic_DNA"/>
</dbReference>
<dbReference type="InterPro" id="IPR046348">
    <property type="entry name" value="SIS_dom_sf"/>
</dbReference>
<dbReference type="PROSITE" id="PS51071">
    <property type="entry name" value="HTH_RPIR"/>
    <property type="match status" value="1"/>
</dbReference>
<dbReference type="InterPro" id="IPR001347">
    <property type="entry name" value="SIS_dom"/>
</dbReference>
<dbReference type="OrthoDB" id="370421at2"/>
<gene>
    <name evidence="6" type="ORF">DSM100238_0398</name>
</gene>
<dbReference type="InterPro" id="IPR036388">
    <property type="entry name" value="WH-like_DNA-bd_sf"/>
</dbReference>
<dbReference type="PROSITE" id="PS51464">
    <property type="entry name" value="SIS"/>
    <property type="match status" value="1"/>
</dbReference>
<protein>
    <submittedName>
        <fullName evidence="6">Fe-S cluster assembly protein HesB</fullName>
    </submittedName>
</protein>
<dbReference type="CDD" id="cd05013">
    <property type="entry name" value="SIS_RpiR"/>
    <property type="match status" value="1"/>
</dbReference>
<evidence type="ECO:0000313" key="7">
    <source>
        <dbReference type="Proteomes" id="UP000440041"/>
    </source>
</evidence>
<dbReference type="Gene3D" id="3.40.50.10490">
    <property type="entry name" value="Glucose-6-phosphate isomerase like protein, domain 1"/>
    <property type="match status" value="1"/>
</dbReference>
<dbReference type="Gene3D" id="1.10.10.10">
    <property type="entry name" value="Winged helix-like DNA-binding domain superfamily/Winged helix DNA-binding domain"/>
    <property type="match status" value="1"/>
</dbReference>
<reference evidence="6 7" key="1">
    <citation type="submission" date="2019-09" db="EMBL/GenBank/DDBJ databases">
        <title>Characterization of the phylogenetic diversity of two novel species belonging to the genus Bifidobacterium: Bifidobacterium cebidarum sp. nov. and Bifidobacterium leontopitheci sp. nov.</title>
        <authorList>
            <person name="Lugli G.A."/>
            <person name="Duranti S."/>
            <person name="Milani C."/>
            <person name="Turroni F."/>
            <person name="Ventura M."/>
        </authorList>
    </citation>
    <scope>NUCLEOTIDE SEQUENCE [LARGE SCALE GENOMIC DNA]</scope>
    <source>
        <strain evidence="6 7">DSM 100238</strain>
    </source>
</reference>
<accession>A0A6A2V9Y2</accession>
<keyword evidence="1" id="KW-0805">Transcription regulation</keyword>
<dbReference type="GO" id="GO:0003677">
    <property type="term" value="F:DNA binding"/>
    <property type="evidence" value="ECO:0007669"/>
    <property type="project" value="UniProtKB-KW"/>
</dbReference>
<evidence type="ECO:0000259" key="5">
    <source>
        <dbReference type="PROSITE" id="PS51464"/>
    </source>
</evidence>
<evidence type="ECO:0000259" key="4">
    <source>
        <dbReference type="PROSITE" id="PS51071"/>
    </source>
</evidence>
<organism evidence="6 7">
    <name type="scientific">Bifidobacterium apri</name>
    <dbReference type="NCBI Taxonomy" id="1769423"/>
    <lineage>
        <taxon>Bacteria</taxon>
        <taxon>Bacillati</taxon>
        <taxon>Actinomycetota</taxon>
        <taxon>Actinomycetes</taxon>
        <taxon>Bifidobacteriales</taxon>
        <taxon>Bifidobacteriaceae</taxon>
        <taxon>Bifidobacterium</taxon>
    </lineage>
</organism>
<comment type="caution">
    <text evidence="6">The sequence shown here is derived from an EMBL/GenBank/DDBJ whole genome shotgun (WGS) entry which is preliminary data.</text>
</comment>
<evidence type="ECO:0000313" key="6">
    <source>
        <dbReference type="EMBL" id="KAB8300671.1"/>
    </source>
</evidence>
<dbReference type="InterPro" id="IPR035472">
    <property type="entry name" value="RpiR-like_SIS"/>
</dbReference>
<dbReference type="Pfam" id="PF01418">
    <property type="entry name" value="HTH_6"/>
    <property type="match status" value="1"/>
</dbReference>
<proteinExistence type="predicted"/>
<feature type="domain" description="SIS" evidence="5">
    <location>
        <begin position="132"/>
        <end position="272"/>
    </location>
</feature>
<dbReference type="Proteomes" id="UP000440041">
    <property type="component" value="Unassembled WGS sequence"/>
</dbReference>
<dbReference type="RefSeq" id="WP_152355063.1">
    <property type="nucleotide sequence ID" value="NZ_JBHLXF010000006.1"/>
</dbReference>
<keyword evidence="2" id="KW-0238">DNA-binding</keyword>
<keyword evidence="3" id="KW-0804">Transcription</keyword>
<dbReference type="GO" id="GO:0097367">
    <property type="term" value="F:carbohydrate derivative binding"/>
    <property type="evidence" value="ECO:0007669"/>
    <property type="project" value="InterPro"/>
</dbReference>
<dbReference type="Pfam" id="PF01380">
    <property type="entry name" value="SIS"/>
    <property type="match status" value="1"/>
</dbReference>